<dbReference type="EMBL" id="AP004990">
    <property type="protein sequence ID" value="BAC83648.1"/>
    <property type="molecule type" value="Genomic_DNA"/>
</dbReference>
<proteinExistence type="predicted"/>
<dbReference type="AlphaFoldDB" id="Q6Z6N2"/>
<dbReference type="Proteomes" id="UP000000763">
    <property type="component" value="Chromosome 7"/>
</dbReference>
<reference evidence="2" key="1">
    <citation type="journal article" date="2005" name="Nature">
        <title>The map-based sequence of the rice genome.</title>
        <authorList>
            <consortium name="International rice genome sequencing project (IRGSP)"/>
            <person name="Matsumoto T."/>
            <person name="Wu J."/>
            <person name="Kanamori H."/>
            <person name="Katayose Y."/>
            <person name="Fujisawa M."/>
            <person name="Namiki N."/>
            <person name="Mizuno H."/>
            <person name="Yamamoto K."/>
            <person name="Antonio B.A."/>
            <person name="Baba T."/>
            <person name="Sakata K."/>
            <person name="Nagamura Y."/>
            <person name="Aoki H."/>
            <person name="Arikawa K."/>
            <person name="Arita K."/>
            <person name="Bito T."/>
            <person name="Chiden Y."/>
            <person name="Fujitsuka N."/>
            <person name="Fukunaka R."/>
            <person name="Hamada M."/>
            <person name="Harada C."/>
            <person name="Hayashi A."/>
            <person name="Hijishita S."/>
            <person name="Honda M."/>
            <person name="Hosokawa S."/>
            <person name="Ichikawa Y."/>
            <person name="Idonuma A."/>
            <person name="Iijima M."/>
            <person name="Ikeda M."/>
            <person name="Ikeno M."/>
            <person name="Ito K."/>
            <person name="Ito S."/>
            <person name="Ito T."/>
            <person name="Ito Y."/>
            <person name="Ito Y."/>
            <person name="Iwabuchi A."/>
            <person name="Kamiya K."/>
            <person name="Karasawa W."/>
            <person name="Kurita K."/>
            <person name="Katagiri S."/>
            <person name="Kikuta A."/>
            <person name="Kobayashi H."/>
            <person name="Kobayashi N."/>
            <person name="Machita K."/>
            <person name="Maehara T."/>
            <person name="Masukawa M."/>
            <person name="Mizubayashi T."/>
            <person name="Mukai Y."/>
            <person name="Nagasaki H."/>
            <person name="Nagata Y."/>
            <person name="Naito S."/>
            <person name="Nakashima M."/>
            <person name="Nakama Y."/>
            <person name="Nakamichi Y."/>
            <person name="Nakamura M."/>
            <person name="Meguro A."/>
            <person name="Negishi M."/>
            <person name="Ohta I."/>
            <person name="Ohta T."/>
            <person name="Okamoto M."/>
            <person name="Ono N."/>
            <person name="Saji S."/>
            <person name="Sakaguchi M."/>
            <person name="Sakai K."/>
            <person name="Shibata M."/>
            <person name="Shimokawa T."/>
            <person name="Song J."/>
            <person name="Takazaki Y."/>
            <person name="Terasawa K."/>
            <person name="Tsugane M."/>
            <person name="Tsuji K."/>
            <person name="Ueda S."/>
            <person name="Waki K."/>
            <person name="Yamagata H."/>
            <person name="Yamamoto M."/>
            <person name="Yamamoto S."/>
            <person name="Yamane H."/>
            <person name="Yoshiki S."/>
            <person name="Yoshihara R."/>
            <person name="Yukawa K."/>
            <person name="Zhong H."/>
            <person name="Yano M."/>
            <person name="Yuan Q."/>
            <person name="Ouyang S."/>
            <person name="Liu J."/>
            <person name="Jones K.M."/>
            <person name="Gansberger K."/>
            <person name="Moffat K."/>
            <person name="Hill J."/>
            <person name="Bera J."/>
            <person name="Fadrosh D."/>
            <person name="Jin S."/>
            <person name="Johri S."/>
            <person name="Kim M."/>
            <person name="Overton L."/>
            <person name="Reardon M."/>
            <person name="Tsitrin T."/>
            <person name="Vuong H."/>
            <person name="Weaver B."/>
            <person name="Ciecko A."/>
            <person name="Tallon L."/>
            <person name="Jackson J."/>
            <person name="Pai G."/>
            <person name="Aken S.V."/>
            <person name="Utterback T."/>
            <person name="Reidmuller S."/>
            <person name="Feldblyum T."/>
            <person name="Hsiao J."/>
            <person name="Zismann V."/>
            <person name="Iobst S."/>
            <person name="de Vazeille A.R."/>
            <person name="Buell C.R."/>
            <person name="Ying K."/>
            <person name="Li Y."/>
            <person name="Lu T."/>
            <person name="Huang Y."/>
            <person name="Zhao Q."/>
            <person name="Feng Q."/>
            <person name="Zhang L."/>
            <person name="Zhu J."/>
            <person name="Weng Q."/>
            <person name="Mu J."/>
            <person name="Lu Y."/>
            <person name="Fan D."/>
            <person name="Liu Y."/>
            <person name="Guan J."/>
            <person name="Zhang Y."/>
            <person name="Yu S."/>
            <person name="Liu X."/>
            <person name="Zhang Y."/>
            <person name="Hong G."/>
            <person name="Han B."/>
            <person name="Choisne N."/>
            <person name="Demange N."/>
            <person name="Orjeda G."/>
            <person name="Samain S."/>
            <person name="Cattolico L."/>
            <person name="Pelletier E."/>
            <person name="Couloux A."/>
            <person name="Segurens B."/>
            <person name="Wincker P."/>
            <person name="D'Hont A."/>
            <person name="Scarpelli C."/>
            <person name="Weissenbach J."/>
            <person name="Salanoubat M."/>
            <person name="Quetier F."/>
            <person name="Yu Y."/>
            <person name="Kim H.R."/>
            <person name="Rambo T."/>
            <person name="Currie J."/>
            <person name="Collura K."/>
            <person name="Luo M."/>
            <person name="Yang T."/>
            <person name="Ammiraju J.S.S."/>
            <person name="Engler F."/>
            <person name="Soderlund C."/>
            <person name="Wing R.A."/>
            <person name="Palmer L.E."/>
            <person name="de la Bastide M."/>
            <person name="Spiegel L."/>
            <person name="Nascimento L."/>
            <person name="Zutavern T."/>
            <person name="O'Shaughnessy A."/>
            <person name="Dike S."/>
            <person name="Dedhia N."/>
            <person name="Preston R."/>
            <person name="Balija V."/>
            <person name="McCombie W.R."/>
            <person name="Chow T."/>
            <person name="Chen H."/>
            <person name="Chung M."/>
            <person name="Chen C."/>
            <person name="Shaw J."/>
            <person name="Wu H."/>
            <person name="Hsiao K."/>
            <person name="Chao Y."/>
            <person name="Chu M."/>
            <person name="Cheng C."/>
            <person name="Hour A."/>
            <person name="Lee P."/>
            <person name="Lin S."/>
            <person name="Lin Y."/>
            <person name="Liou J."/>
            <person name="Liu S."/>
            <person name="Hsing Y."/>
            <person name="Raghuvanshi S."/>
            <person name="Mohanty A."/>
            <person name="Bharti A.K."/>
            <person name="Gaur A."/>
            <person name="Gupta V."/>
            <person name="Kumar D."/>
            <person name="Ravi V."/>
            <person name="Vij S."/>
            <person name="Kapur A."/>
            <person name="Khurana P."/>
            <person name="Khurana P."/>
            <person name="Khurana J.P."/>
            <person name="Tyagi A.K."/>
            <person name="Gaikwad K."/>
            <person name="Singh A."/>
            <person name="Dalal V."/>
            <person name="Srivastava S."/>
            <person name="Dixit A."/>
            <person name="Pal A.K."/>
            <person name="Ghazi I.A."/>
            <person name="Yadav M."/>
            <person name="Pandit A."/>
            <person name="Bhargava A."/>
            <person name="Sureshbabu K."/>
            <person name="Batra K."/>
            <person name="Sharma T.R."/>
            <person name="Mohapatra T."/>
            <person name="Singh N.K."/>
            <person name="Messing J."/>
            <person name="Nelson A.B."/>
            <person name="Fuks G."/>
            <person name="Kavchok S."/>
            <person name="Keizer G."/>
            <person name="Linton E."/>
            <person name="Llaca V."/>
            <person name="Song R."/>
            <person name="Tanyolac B."/>
            <person name="Young S."/>
            <person name="Ho-Il K."/>
            <person name="Hahn J.H."/>
            <person name="Sangsakoo G."/>
            <person name="Vanavichit A."/>
            <person name="de Mattos Luiz.A.T."/>
            <person name="Zimmer P.D."/>
            <person name="Malone G."/>
            <person name="Dellagostin O."/>
            <person name="de Oliveira A.C."/>
            <person name="Bevan M."/>
            <person name="Bancroft I."/>
            <person name="Minx P."/>
            <person name="Cordum H."/>
            <person name="Wilson R."/>
            <person name="Cheng Z."/>
            <person name="Jin W."/>
            <person name="Jiang J."/>
            <person name="Leong S.A."/>
            <person name="Iwama H."/>
            <person name="Gojobori T."/>
            <person name="Itoh T."/>
            <person name="Niimura Y."/>
            <person name="Fujii Y."/>
            <person name="Habara T."/>
            <person name="Sakai H."/>
            <person name="Sato Y."/>
            <person name="Wilson G."/>
            <person name="Kumar K."/>
            <person name="McCouch S."/>
            <person name="Juretic N."/>
            <person name="Hoen D."/>
            <person name="Wright S."/>
            <person name="Bruskiewich R."/>
            <person name="Bureau T."/>
            <person name="Miyao A."/>
            <person name="Hirochika H."/>
            <person name="Nishikawa T."/>
            <person name="Kadowaki K."/>
            <person name="Sugiura M."/>
            <person name="Burr B."/>
            <person name="Sasaki T."/>
        </authorList>
    </citation>
    <scope>NUCLEOTIDE SEQUENCE [LARGE SCALE GENOMIC DNA]</scope>
    <source>
        <strain evidence="2">cv. Nipponbare</strain>
    </source>
</reference>
<evidence type="ECO:0000313" key="2">
    <source>
        <dbReference type="Proteomes" id="UP000000763"/>
    </source>
</evidence>
<name>Q6Z6N2_ORYSJ</name>
<reference evidence="2" key="2">
    <citation type="journal article" date="2008" name="Nucleic Acids Res.">
        <title>The rice annotation project database (RAP-DB): 2008 update.</title>
        <authorList>
            <consortium name="The rice annotation project (RAP)"/>
        </authorList>
    </citation>
    <scope>GENOME REANNOTATION</scope>
    <source>
        <strain evidence="2">cv. Nipponbare</strain>
    </source>
</reference>
<evidence type="ECO:0000313" key="1">
    <source>
        <dbReference type="EMBL" id="BAC83648.1"/>
    </source>
</evidence>
<gene>
    <name evidence="1" type="primary">OSJNBa0007H12.28</name>
</gene>
<protein>
    <submittedName>
        <fullName evidence="1">Uncharacterized protein</fullName>
    </submittedName>
</protein>
<organism evidence="1 2">
    <name type="scientific">Oryza sativa subsp. japonica</name>
    <name type="common">Rice</name>
    <dbReference type="NCBI Taxonomy" id="39947"/>
    <lineage>
        <taxon>Eukaryota</taxon>
        <taxon>Viridiplantae</taxon>
        <taxon>Streptophyta</taxon>
        <taxon>Embryophyta</taxon>
        <taxon>Tracheophyta</taxon>
        <taxon>Spermatophyta</taxon>
        <taxon>Magnoliopsida</taxon>
        <taxon>Liliopsida</taxon>
        <taxon>Poales</taxon>
        <taxon>Poaceae</taxon>
        <taxon>BOP clade</taxon>
        <taxon>Oryzoideae</taxon>
        <taxon>Oryzeae</taxon>
        <taxon>Oryzinae</taxon>
        <taxon>Oryza</taxon>
        <taxon>Oryza sativa</taxon>
    </lineage>
</organism>
<sequence>MEDSHEAAGSAKEEFTAAAPGLLFVSVKRQAATIRKADAGRCRGSVAAAAGSVEAAGSAAVAAGLVTVVAVSVAVAAREDDGGEGGVGGGARVLRRRETVAGLRKIFDPI</sequence>
<accession>Q6Z6N2</accession>